<keyword evidence="5 7" id="KW-1133">Transmembrane helix</keyword>
<comment type="subcellular location">
    <subcellularLocation>
        <location evidence="1">Cell membrane</location>
        <topology evidence="1">Multi-pass membrane protein</topology>
    </subcellularLocation>
</comment>
<evidence type="ECO:0000256" key="7">
    <source>
        <dbReference type="SAM" id="Phobius"/>
    </source>
</evidence>
<reference evidence="9 10" key="1">
    <citation type="submission" date="2020-03" db="EMBL/GenBank/DDBJ databases">
        <title>Sequencing the genomes of 1000 actinobacteria strains.</title>
        <authorList>
            <person name="Klenk H.-P."/>
        </authorList>
    </citation>
    <scope>NUCLEOTIDE SEQUENCE [LARGE SCALE GENOMIC DNA]</scope>
    <source>
        <strain evidence="9 10">DSM 45668</strain>
    </source>
</reference>
<dbReference type="CDD" id="cd17502">
    <property type="entry name" value="MFS_Azr1_MDR_like"/>
    <property type="match status" value="1"/>
</dbReference>
<feature type="transmembrane region" description="Helical" evidence="7">
    <location>
        <begin position="45"/>
        <end position="63"/>
    </location>
</feature>
<feature type="transmembrane region" description="Helical" evidence="7">
    <location>
        <begin position="75"/>
        <end position="94"/>
    </location>
</feature>
<organism evidence="9 10">
    <name type="scientific">Amycolatopsis viridis</name>
    <dbReference type="NCBI Taxonomy" id="185678"/>
    <lineage>
        <taxon>Bacteria</taxon>
        <taxon>Bacillati</taxon>
        <taxon>Actinomycetota</taxon>
        <taxon>Actinomycetes</taxon>
        <taxon>Pseudonocardiales</taxon>
        <taxon>Pseudonocardiaceae</taxon>
        <taxon>Amycolatopsis</taxon>
    </lineage>
</organism>
<feature type="transmembrane region" description="Helical" evidence="7">
    <location>
        <begin position="163"/>
        <end position="184"/>
    </location>
</feature>
<feature type="transmembrane region" description="Helical" evidence="7">
    <location>
        <begin position="304"/>
        <end position="322"/>
    </location>
</feature>
<gene>
    <name evidence="9" type="ORF">FHX46_005352</name>
</gene>
<proteinExistence type="predicted"/>
<evidence type="ECO:0000259" key="8">
    <source>
        <dbReference type="PROSITE" id="PS50850"/>
    </source>
</evidence>
<keyword evidence="4 7" id="KW-0812">Transmembrane</keyword>
<keyword evidence="3" id="KW-1003">Cell membrane</keyword>
<dbReference type="EMBL" id="JAANOU010000001">
    <property type="protein sequence ID" value="NIH82822.1"/>
    <property type="molecule type" value="Genomic_DNA"/>
</dbReference>
<dbReference type="InterPro" id="IPR011701">
    <property type="entry name" value="MFS"/>
</dbReference>
<dbReference type="PROSITE" id="PS50850">
    <property type="entry name" value="MFS"/>
    <property type="match status" value="1"/>
</dbReference>
<evidence type="ECO:0000313" key="9">
    <source>
        <dbReference type="EMBL" id="NIH82822.1"/>
    </source>
</evidence>
<feature type="transmembrane region" description="Helical" evidence="7">
    <location>
        <begin position="354"/>
        <end position="378"/>
    </location>
</feature>
<dbReference type="PANTHER" id="PTHR23501">
    <property type="entry name" value="MAJOR FACILITATOR SUPERFAMILY"/>
    <property type="match status" value="1"/>
</dbReference>
<dbReference type="Proteomes" id="UP000754495">
    <property type="component" value="Unassembled WGS sequence"/>
</dbReference>
<feature type="transmembrane region" description="Helical" evidence="7">
    <location>
        <begin position="100"/>
        <end position="121"/>
    </location>
</feature>
<accession>A0ABX0T3M2</accession>
<feature type="transmembrane region" description="Helical" evidence="7">
    <location>
        <begin position="265"/>
        <end position="284"/>
    </location>
</feature>
<name>A0ABX0T3M2_9PSEU</name>
<dbReference type="PRINTS" id="PR01035">
    <property type="entry name" value="TCRTETA"/>
</dbReference>
<keyword evidence="6 7" id="KW-0472">Membrane</keyword>
<dbReference type="Pfam" id="PF07690">
    <property type="entry name" value="MFS_1"/>
    <property type="match status" value="1"/>
</dbReference>
<keyword evidence="10" id="KW-1185">Reference proteome</keyword>
<keyword evidence="2" id="KW-0813">Transport</keyword>
<evidence type="ECO:0000256" key="5">
    <source>
        <dbReference type="ARBA" id="ARBA00022989"/>
    </source>
</evidence>
<dbReference type="NCBIfam" id="TIGR00711">
    <property type="entry name" value="efflux_EmrB"/>
    <property type="match status" value="1"/>
</dbReference>
<dbReference type="PANTHER" id="PTHR23501:SF197">
    <property type="entry name" value="COMD"/>
    <property type="match status" value="1"/>
</dbReference>
<evidence type="ECO:0000256" key="2">
    <source>
        <dbReference type="ARBA" id="ARBA00022448"/>
    </source>
</evidence>
<sequence>MSSRRARNTIVAAIMLGMLLAALDQTIVSTALPTIVADLGGANHLSWVVTSYLLAETIMTVLIGKFGDLYGRKPAFLAGVVLFLAGSFLCGWAHSMVWLVAFRALQGLGAGGLMVTAAAVIADVVPLRERGKYQGAIGAVFGVATVAGPLLGGLFVDHLSWRWAFYVNVPLGVLVLVVAAVALPTVRAAVRPRIDYLGIILIALASTGLTLVTSWGGTEFPWASPVILGMAAGSVVLLALFVLVELRAAEPMLPMRLFRGRVFSVAGILSFVVGFAMLGGITYLPTYLQRVQGASATESGLRMLPLVVGIMITAIASGAVISRTGRYRAFPIAGSLVLALGLFLLSHLGVSTSFWVTSAYMVVLGLGLGCTMQVPTIVVQNTADYADLGVATSGVSFLRTLGSSFGVAVFGTIYANNLPPQPSTESYVDAIRTMFLVASPVGLLALLVALFLKEVPLRDPSKALASGNSGVGEGFAVPGSGDSRQELEKVVAAVWSKRKTDPGPEILARSGVPLNYAQAWMLAQIYRHSVDDGDATLQEIAAETGVPAGIFAPTAVQLVDAGHLAEADGHFTFTGSGSETFARLVGAWRLWVLDNVTGSDAAAGRDLTACVDAIATQLISNSRSLTPPRRHAASVG</sequence>
<feature type="transmembrane region" description="Helical" evidence="7">
    <location>
        <begin position="222"/>
        <end position="244"/>
    </location>
</feature>
<protein>
    <submittedName>
        <fullName evidence="9">EmrB/QacA subfamily drug resistance transporter</fullName>
    </submittedName>
</protein>
<dbReference type="RefSeq" id="WP_167120461.1">
    <property type="nucleotide sequence ID" value="NZ_JAANOU010000001.1"/>
</dbReference>
<feature type="transmembrane region" description="Helical" evidence="7">
    <location>
        <begin position="196"/>
        <end position="216"/>
    </location>
</feature>
<comment type="caution">
    <text evidence="9">The sequence shown here is derived from an EMBL/GenBank/DDBJ whole genome shotgun (WGS) entry which is preliminary data.</text>
</comment>
<feature type="domain" description="Major facilitator superfamily (MFS) profile" evidence="8">
    <location>
        <begin position="10"/>
        <end position="457"/>
    </location>
</feature>
<evidence type="ECO:0000256" key="4">
    <source>
        <dbReference type="ARBA" id="ARBA00022692"/>
    </source>
</evidence>
<evidence type="ECO:0000256" key="1">
    <source>
        <dbReference type="ARBA" id="ARBA00004651"/>
    </source>
</evidence>
<evidence type="ECO:0000256" key="6">
    <source>
        <dbReference type="ARBA" id="ARBA00023136"/>
    </source>
</evidence>
<feature type="transmembrane region" description="Helical" evidence="7">
    <location>
        <begin position="133"/>
        <end position="151"/>
    </location>
</feature>
<dbReference type="InterPro" id="IPR020846">
    <property type="entry name" value="MFS_dom"/>
</dbReference>
<dbReference type="InterPro" id="IPR001958">
    <property type="entry name" value="Tet-R_TetA/multi-R_MdtG-like"/>
</dbReference>
<feature type="transmembrane region" description="Helical" evidence="7">
    <location>
        <begin position="329"/>
        <end position="348"/>
    </location>
</feature>
<dbReference type="InterPro" id="IPR004638">
    <property type="entry name" value="EmrB-like"/>
</dbReference>
<evidence type="ECO:0000256" key="3">
    <source>
        <dbReference type="ARBA" id="ARBA00022475"/>
    </source>
</evidence>
<feature type="transmembrane region" description="Helical" evidence="7">
    <location>
        <begin position="434"/>
        <end position="452"/>
    </location>
</feature>
<dbReference type="Gene3D" id="1.20.1720.10">
    <property type="entry name" value="Multidrug resistance protein D"/>
    <property type="match status" value="1"/>
</dbReference>
<dbReference type="InterPro" id="IPR036259">
    <property type="entry name" value="MFS_trans_sf"/>
</dbReference>
<dbReference type="Gene3D" id="1.20.1250.20">
    <property type="entry name" value="MFS general substrate transporter like domains"/>
    <property type="match status" value="1"/>
</dbReference>
<evidence type="ECO:0000313" key="10">
    <source>
        <dbReference type="Proteomes" id="UP000754495"/>
    </source>
</evidence>
<dbReference type="SUPFAM" id="SSF103473">
    <property type="entry name" value="MFS general substrate transporter"/>
    <property type="match status" value="1"/>
</dbReference>
<feature type="transmembrane region" description="Helical" evidence="7">
    <location>
        <begin position="390"/>
        <end position="414"/>
    </location>
</feature>